<proteinExistence type="predicted"/>
<dbReference type="Gene3D" id="2.40.170.20">
    <property type="entry name" value="TonB-dependent receptor, beta-barrel domain"/>
    <property type="match status" value="1"/>
</dbReference>
<evidence type="ECO:0000256" key="1">
    <source>
        <dbReference type="ARBA" id="ARBA00004442"/>
    </source>
</evidence>
<organism evidence="5 6">
    <name type="scientific">Apibacter mensalis</name>
    <dbReference type="NCBI Taxonomy" id="1586267"/>
    <lineage>
        <taxon>Bacteria</taxon>
        <taxon>Pseudomonadati</taxon>
        <taxon>Bacteroidota</taxon>
        <taxon>Flavobacteriia</taxon>
        <taxon>Flavobacteriales</taxon>
        <taxon>Weeksellaceae</taxon>
        <taxon>Apibacter</taxon>
    </lineage>
</organism>
<evidence type="ECO:0000256" key="3">
    <source>
        <dbReference type="ARBA" id="ARBA00023237"/>
    </source>
</evidence>
<dbReference type="SUPFAM" id="SSF56935">
    <property type="entry name" value="Porins"/>
    <property type="match status" value="1"/>
</dbReference>
<sequence>MKYQLSPNSNFRTEITSTNRTPNFDELYTYFVDTNHNIQGNENLLPEKGYSSSVYWNQKFKFKDNCKGEITLSTLYINLKDKIELATVNIQPLEYKYLNVDKFKRWGIQFNSNLKIHNLHFNLNASYFGVSRTLEDNIKGIHIARPDNDYLYTFHLNSNVNYTSKKWKRIFICVKF</sequence>
<dbReference type="Pfam" id="PF00593">
    <property type="entry name" value="TonB_dep_Rec_b-barrel"/>
    <property type="match status" value="1"/>
</dbReference>
<keyword evidence="6" id="KW-1185">Reference proteome</keyword>
<keyword evidence="2" id="KW-0472">Membrane</keyword>
<dbReference type="EMBL" id="FCOR01000008">
    <property type="protein sequence ID" value="CVK16579.1"/>
    <property type="molecule type" value="Genomic_DNA"/>
</dbReference>
<evidence type="ECO:0000256" key="2">
    <source>
        <dbReference type="ARBA" id="ARBA00023136"/>
    </source>
</evidence>
<reference evidence="5 6" key="1">
    <citation type="submission" date="2016-01" db="EMBL/GenBank/DDBJ databases">
        <authorList>
            <person name="McClelland M."/>
            <person name="Jain A."/>
            <person name="Saraogi P."/>
            <person name="Mendelson R."/>
            <person name="Westerman R."/>
            <person name="SanMiguel P."/>
            <person name="Csonka L."/>
        </authorList>
    </citation>
    <scope>NUCLEOTIDE SEQUENCE [LARGE SCALE GENOMIC DNA]</scope>
    <source>
        <strain evidence="5 6">R-53146</strain>
    </source>
</reference>
<feature type="domain" description="TonB-dependent receptor-like beta-barrel" evidence="4">
    <location>
        <begin position="3"/>
        <end position="151"/>
    </location>
</feature>
<dbReference type="STRING" id="1586267.GCA_001418685_01441"/>
<dbReference type="InterPro" id="IPR000531">
    <property type="entry name" value="Beta-barrel_TonB"/>
</dbReference>
<dbReference type="OrthoDB" id="9764669at2"/>
<gene>
    <name evidence="5" type="ORF">Ga0061079_10882</name>
</gene>
<name>A0A0X3AN71_9FLAO</name>
<dbReference type="Proteomes" id="UP000182761">
    <property type="component" value="Unassembled WGS sequence"/>
</dbReference>
<evidence type="ECO:0000259" key="4">
    <source>
        <dbReference type="Pfam" id="PF00593"/>
    </source>
</evidence>
<evidence type="ECO:0000313" key="6">
    <source>
        <dbReference type="Proteomes" id="UP000182761"/>
    </source>
</evidence>
<dbReference type="InterPro" id="IPR036942">
    <property type="entry name" value="Beta-barrel_TonB_sf"/>
</dbReference>
<keyword evidence="5" id="KW-0675">Receptor</keyword>
<accession>A0A0X3AN71</accession>
<keyword evidence="3" id="KW-0998">Cell outer membrane</keyword>
<dbReference type="GO" id="GO:0009279">
    <property type="term" value="C:cell outer membrane"/>
    <property type="evidence" value="ECO:0007669"/>
    <property type="project" value="UniProtKB-SubCell"/>
</dbReference>
<protein>
    <submittedName>
        <fullName evidence="5">TonB dependent receptor</fullName>
    </submittedName>
</protein>
<comment type="subcellular location">
    <subcellularLocation>
        <location evidence="1">Cell outer membrane</location>
    </subcellularLocation>
</comment>
<evidence type="ECO:0000313" key="5">
    <source>
        <dbReference type="EMBL" id="CVK16579.1"/>
    </source>
</evidence>
<dbReference type="AlphaFoldDB" id="A0A0X3AN71"/>